<dbReference type="PANTHER" id="PTHR33452">
    <property type="entry name" value="OXIDOREDUCTASE CATD-RELATED"/>
    <property type="match status" value="1"/>
</dbReference>
<comment type="caution">
    <text evidence="8">The sequence shown here is derived from an EMBL/GenBank/DDBJ whole genome shotgun (WGS) entry which is preliminary data.</text>
</comment>
<dbReference type="PANTHER" id="PTHR33452:SF1">
    <property type="entry name" value="INNER MEMBRANE PROTEIN YPHA-RELATED"/>
    <property type="match status" value="1"/>
</dbReference>
<reference evidence="8 9" key="1">
    <citation type="submission" date="2024-03" db="EMBL/GenBank/DDBJ databases">
        <title>Sequence of Lycoming College Course Isolates.</title>
        <authorList>
            <person name="Plotts O."/>
            <person name="Newman J."/>
        </authorList>
    </citation>
    <scope>NUCLEOTIDE SEQUENCE [LARGE SCALE GENOMIC DNA]</scope>
    <source>
        <strain evidence="8 9">CJB-3</strain>
    </source>
</reference>
<comment type="subcellular location">
    <subcellularLocation>
        <location evidence="1">Cell membrane</location>
        <topology evidence="1">Multi-pass membrane protein</topology>
    </subcellularLocation>
</comment>
<evidence type="ECO:0000256" key="7">
    <source>
        <dbReference type="SAM" id="Phobius"/>
    </source>
</evidence>
<protein>
    <submittedName>
        <fullName evidence="8">DoxX family protein</fullName>
    </submittedName>
</protein>
<sequence length="157" mass="17026">MIDSIFYTGNDYVPLILRVVAGVIILPYGMQKLFGWFPPLGGGIGIKGTLADFKAKKVPVLIACLVIVAQTLGSIGLIIGCLGRVAALGNFIIFAAAIVVHAPDGWAMNWTGRKKGEGIEYFILLLSILLIIIIKGSGAWSVDYWITHFMSNFTIER</sequence>
<comment type="similarity">
    <text evidence="2">Belongs to the DoxX family.</text>
</comment>
<organism evidence="8 9">
    <name type="scientific">Pedobacter panaciterrae</name>
    <dbReference type="NCBI Taxonomy" id="363849"/>
    <lineage>
        <taxon>Bacteria</taxon>
        <taxon>Pseudomonadati</taxon>
        <taxon>Bacteroidota</taxon>
        <taxon>Sphingobacteriia</taxon>
        <taxon>Sphingobacteriales</taxon>
        <taxon>Sphingobacteriaceae</taxon>
        <taxon>Pedobacter</taxon>
    </lineage>
</organism>
<name>A0ABU8NIE1_9SPHI</name>
<feature type="transmembrane region" description="Helical" evidence="7">
    <location>
        <begin position="119"/>
        <end position="142"/>
    </location>
</feature>
<feature type="transmembrane region" description="Helical" evidence="7">
    <location>
        <begin position="12"/>
        <end position="30"/>
    </location>
</feature>
<evidence type="ECO:0000256" key="5">
    <source>
        <dbReference type="ARBA" id="ARBA00022989"/>
    </source>
</evidence>
<proteinExistence type="inferred from homology"/>
<feature type="transmembrane region" description="Helical" evidence="7">
    <location>
        <begin position="60"/>
        <end position="79"/>
    </location>
</feature>
<evidence type="ECO:0000256" key="4">
    <source>
        <dbReference type="ARBA" id="ARBA00022692"/>
    </source>
</evidence>
<dbReference type="RefSeq" id="WP_337715787.1">
    <property type="nucleotide sequence ID" value="NZ_JBBEUB010000001.1"/>
</dbReference>
<evidence type="ECO:0000313" key="9">
    <source>
        <dbReference type="Proteomes" id="UP001378956"/>
    </source>
</evidence>
<dbReference type="Proteomes" id="UP001378956">
    <property type="component" value="Unassembled WGS sequence"/>
</dbReference>
<keyword evidence="6 7" id="KW-0472">Membrane</keyword>
<dbReference type="EMBL" id="JBBEUB010000001">
    <property type="protein sequence ID" value="MEJ2901971.1"/>
    <property type="molecule type" value="Genomic_DNA"/>
</dbReference>
<evidence type="ECO:0000256" key="1">
    <source>
        <dbReference type="ARBA" id="ARBA00004651"/>
    </source>
</evidence>
<evidence type="ECO:0000256" key="2">
    <source>
        <dbReference type="ARBA" id="ARBA00006679"/>
    </source>
</evidence>
<keyword evidence="5 7" id="KW-1133">Transmembrane helix</keyword>
<keyword evidence="4 7" id="KW-0812">Transmembrane</keyword>
<dbReference type="InterPro" id="IPR032808">
    <property type="entry name" value="DoxX"/>
</dbReference>
<gene>
    <name evidence="8" type="ORF">WAE58_06030</name>
</gene>
<dbReference type="InterPro" id="IPR051907">
    <property type="entry name" value="DoxX-like_oxidoreductase"/>
</dbReference>
<evidence type="ECO:0000313" key="8">
    <source>
        <dbReference type="EMBL" id="MEJ2901971.1"/>
    </source>
</evidence>
<feature type="transmembrane region" description="Helical" evidence="7">
    <location>
        <begin position="85"/>
        <end position="107"/>
    </location>
</feature>
<dbReference type="Pfam" id="PF07681">
    <property type="entry name" value="DoxX"/>
    <property type="match status" value="1"/>
</dbReference>
<keyword evidence="9" id="KW-1185">Reference proteome</keyword>
<accession>A0ABU8NIE1</accession>
<evidence type="ECO:0000256" key="6">
    <source>
        <dbReference type="ARBA" id="ARBA00023136"/>
    </source>
</evidence>
<keyword evidence="3" id="KW-1003">Cell membrane</keyword>
<evidence type="ECO:0000256" key="3">
    <source>
        <dbReference type="ARBA" id="ARBA00022475"/>
    </source>
</evidence>